<proteinExistence type="predicted"/>
<gene>
    <name evidence="1" type="ORF">D8B20_19735</name>
</gene>
<dbReference type="AlphaFoldDB" id="A0A518XIX7"/>
<name>A0A518XIX7_9GAMM</name>
<dbReference type="KEGG" id="pdis:D8B20_19735"/>
<dbReference type="EMBL" id="CP032703">
    <property type="protein sequence ID" value="QDY44144.1"/>
    <property type="molecule type" value="Genomic_DNA"/>
</dbReference>
<keyword evidence="2" id="KW-1185">Reference proteome</keyword>
<organism evidence="1 2">
    <name type="scientific">Candidatus Pantoea soli</name>
    <dbReference type="NCBI Taxonomy" id="3098669"/>
    <lineage>
        <taxon>Bacteria</taxon>
        <taxon>Pseudomonadati</taxon>
        <taxon>Pseudomonadota</taxon>
        <taxon>Gammaproteobacteria</taxon>
        <taxon>Enterobacterales</taxon>
        <taxon>Erwiniaceae</taxon>
        <taxon>Pantoea</taxon>
    </lineage>
</organism>
<evidence type="ECO:0000313" key="2">
    <source>
        <dbReference type="Proteomes" id="UP000319411"/>
    </source>
</evidence>
<geneLocation type="plasmid" evidence="1 2">
    <name>unnamed1</name>
</geneLocation>
<reference evidence="1 2" key="1">
    <citation type="submission" date="2018-10" db="EMBL/GenBank/DDBJ databases">
        <title>Genome Sequencing of Pantoea dispersa DSM 32899.</title>
        <authorList>
            <person name="Nawrath M."/>
            <person name="Ottenheim C."/>
            <person name="Wilm A."/>
            <person name="Zimmermann W."/>
            <person name="Wu J.C."/>
        </authorList>
    </citation>
    <scope>NUCLEOTIDE SEQUENCE [LARGE SCALE GENOMIC DNA]</scope>
    <source>
        <strain evidence="1 2">DSM 32899</strain>
        <plasmid evidence="1 2">unnamed1</plasmid>
    </source>
</reference>
<accession>A0A518XIX7</accession>
<dbReference type="OrthoDB" id="6547649at2"/>
<dbReference type="RefSeq" id="WP_145891486.1">
    <property type="nucleotide sequence ID" value="NZ_CP032703.1"/>
</dbReference>
<dbReference type="Proteomes" id="UP000319411">
    <property type="component" value="Plasmid unnamed1"/>
</dbReference>
<evidence type="ECO:0000313" key="1">
    <source>
        <dbReference type="EMBL" id="QDY44144.1"/>
    </source>
</evidence>
<protein>
    <submittedName>
        <fullName evidence="1">Uncharacterized protein</fullName>
    </submittedName>
</protein>
<keyword evidence="1" id="KW-0614">Plasmid</keyword>
<sequence length="70" mass="7738">MNIGSSQTMEEINLVIGRAISSLISSGIEVEKSSILAQLRQSEEQAVDGMKMIYAQAIRLVTEDQPWARD</sequence>